<dbReference type="AlphaFoldDB" id="A0AAE5T2D1"/>
<reference evidence="7 8" key="1">
    <citation type="journal article" date="2016" name="Front. Microbiol.">
        <title>Comprehensive Phylogenetic Analysis of Bovine Non-aureus Staphylococci Species Based on Whole-Genome Sequencing.</title>
        <authorList>
            <person name="Naushad S."/>
            <person name="Barkema H.W."/>
            <person name="Luby C."/>
            <person name="Condas L.A."/>
            <person name="Nobrega D.B."/>
            <person name="Carson D.A."/>
            <person name="De Buck J."/>
        </authorList>
    </citation>
    <scope>NUCLEOTIDE SEQUENCE [LARGE SCALE GENOMIC DNA]</scope>
    <source>
        <strain evidence="5 8">SNUC 105</strain>
        <strain evidence="6 7">SNUC 1363</strain>
        <strain evidence="4 9">SNUC 505</strain>
    </source>
</reference>
<evidence type="ECO:0000313" key="7">
    <source>
        <dbReference type="Proteomes" id="UP000242008"/>
    </source>
</evidence>
<dbReference type="PANTHER" id="PTHR13947:SF37">
    <property type="entry name" value="LD18367P"/>
    <property type="match status" value="1"/>
</dbReference>
<dbReference type="GO" id="GO:0008080">
    <property type="term" value="F:N-acetyltransferase activity"/>
    <property type="evidence" value="ECO:0007669"/>
    <property type="project" value="InterPro"/>
</dbReference>
<dbReference type="EMBL" id="PZBZ01000006">
    <property type="protein sequence ID" value="PTG16714.1"/>
    <property type="molecule type" value="Genomic_DNA"/>
</dbReference>
<dbReference type="Proteomes" id="UP001240157">
    <property type="component" value="Unassembled WGS sequence"/>
</dbReference>
<evidence type="ECO:0000313" key="9">
    <source>
        <dbReference type="Proteomes" id="UP000242704"/>
    </source>
</evidence>
<keyword evidence="3" id="KW-0012">Acyltransferase</keyword>
<comment type="caution">
    <text evidence="4">The sequence shown here is derived from an EMBL/GenBank/DDBJ whole genome shotgun (WGS) entry which is preliminary data.</text>
</comment>
<accession>A0AAE5T2D1</accession>
<dbReference type="Proteomes" id="UP000242008">
    <property type="component" value="Unassembled WGS sequence"/>
</dbReference>
<evidence type="ECO:0000313" key="3">
    <source>
        <dbReference type="EMBL" id="MDQ7174566.1"/>
    </source>
</evidence>
<evidence type="ECO:0000259" key="2">
    <source>
        <dbReference type="PROSITE" id="PS51186"/>
    </source>
</evidence>
<keyword evidence="7" id="KW-1185">Reference proteome</keyword>
<dbReference type="Proteomes" id="UP000242144">
    <property type="component" value="Unassembled WGS sequence"/>
</dbReference>
<proteinExistence type="predicted"/>
<gene>
    <name evidence="5" type="ORF">BU638_03205</name>
    <name evidence="4" type="ORF">BU653_01780</name>
    <name evidence="6" type="ORF">BU676_09400</name>
    <name evidence="3" type="ORF">RCF65_01015</name>
</gene>
<dbReference type="InterPro" id="IPR000182">
    <property type="entry name" value="GNAT_dom"/>
</dbReference>
<dbReference type="InterPro" id="IPR050769">
    <property type="entry name" value="NAT_camello-type"/>
</dbReference>
<sequence>MTTVDIHPAYPELPESGFLTTLAIEEMSYPLFGTGRLNEIYAHIHTLWKKKHNRFSYDFSWVAHVDGKVAGIITAMPAKQIVKADVYTFWHILQLKQWNVFKHLYEYANNIRALLALEEGKDDEFHITLLAVMPEFHRQGIATELLQHIDVFAHHHGYRKVSLTVKQDNIEAQQLYKKQGFTIDQALHHDPYHLYRMVKQL</sequence>
<evidence type="ECO:0000313" key="6">
    <source>
        <dbReference type="EMBL" id="PTG68935.1"/>
    </source>
</evidence>
<evidence type="ECO:0000313" key="10">
    <source>
        <dbReference type="Proteomes" id="UP001240157"/>
    </source>
</evidence>
<dbReference type="Proteomes" id="UP000242704">
    <property type="component" value="Unassembled WGS sequence"/>
</dbReference>
<name>A0AAE5T2D1_STACR</name>
<feature type="domain" description="N-acetyltransferase" evidence="2">
    <location>
        <begin position="8"/>
        <end position="201"/>
    </location>
</feature>
<dbReference type="EC" id="2.3.1.-" evidence="3"/>
<organism evidence="4 9">
    <name type="scientific">Staphylococcus chromogenes</name>
    <name type="common">Staphylococcus hyicus subsp. chromogenes</name>
    <dbReference type="NCBI Taxonomy" id="46126"/>
    <lineage>
        <taxon>Bacteria</taxon>
        <taxon>Bacillati</taxon>
        <taxon>Bacillota</taxon>
        <taxon>Bacilli</taxon>
        <taxon>Bacillales</taxon>
        <taxon>Staphylococcaceae</taxon>
        <taxon>Staphylococcus</taxon>
    </lineage>
</organism>
<protein>
    <submittedName>
        <fullName evidence="3 4">N-acetyltransferase</fullName>
        <ecNumber evidence="3">2.3.1.-</ecNumber>
    </submittedName>
</protein>
<dbReference type="EMBL" id="JAVGJF010000003">
    <property type="protein sequence ID" value="MDQ7174566.1"/>
    <property type="molecule type" value="Genomic_DNA"/>
</dbReference>
<keyword evidence="1 3" id="KW-0808">Transferase</keyword>
<dbReference type="RefSeq" id="WP_037575216.1">
    <property type="nucleotide sequence ID" value="NZ_BMDK01000002.1"/>
</dbReference>
<evidence type="ECO:0000256" key="1">
    <source>
        <dbReference type="ARBA" id="ARBA00022679"/>
    </source>
</evidence>
<dbReference type="EMBL" id="PZCM01000003">
    <property type="protein sequence ID" value="PTG28111.1"/>
    <property type="molecule type" value="Genomic_DNA"/>
</dbReference>
<dbReference type="Pfam" id="PF00583">
    <property type="entry name" value="Acetyltransf_1"/>
    <property type="match status" value="1"/>
</dbReference>
<dbReference type="PROSITE" id="PS51186">
    <property type="entry name" value="GNAT"/>
    <property type="match status" value="1"/>
</dbReference>
<evidence type="ECO:0000313" key="5">
    <source>
        <dbReference type="EMBL" id="PTG28111.1"/>
    </source>
</evidence>
<reference evidence="4" key="2">
    <citation type="submission" date="2018-03" db="EMBL/GenBank/DDBJ databases">
        <authorList>
            <person name="Naushad S."/>
        </authorList>
    </citation>
    <scope>NUCLEOTIDE SEQUENCE</scope>
    <source>
        <strain evidence="5">SNUC 105</strain>
        <strain evidence="6">SNUC 1363</strain>
        <strain evidence="4">SNUC 505</strain>
    </source>
</reference>
<evidence type="ECO:0000313" key="4">
    <source>
        <dbReference type="EMBL" id="PTG16714.1"/>
    </source>
</evidence>
<evidence type="ECO:0000313" key="8">
    <source>
        <dbReference type="Proteomes" id="UP000242144"/>
    </source>
</evidence>
<dbReference type="CDD" id="cd04301">
    <property type="entry name" value="NAT_SF"/>
    <property type="match status" value="1"/>
</dbReference>
<dbReference type="Gene3D" id="3.40.630.30">
    <property type="match status" value="1"/>
</dbReference>
<dbReference type="InterPro" id="IPR016181">
    <property type="entry name" value="Acyl_CoA_acyltransferase"/>
</dbReference>
<reference evidence="3 10" key="3">
    <citation type="submission" date="2023-08" db="EMBL/GenBank/DDBJ databases">
        <title>Whole genome sequencing of Staphylococcus chromogenes NNSch 2386.</title>
        <authorList>
            <person name="Kropotov V.S."/>
            <person name="Boriskina E.V."/>
            <person name="Gordinskaya N.A."/>
            <person name="Shkurkina I.S."/>
            <person name="Kryazhev D.V."/>
            <person name="Alekseeva A.E."/>
            <person name="Makhova M.A."/>
        </authorList>
    </citation>
    <scope>NUCLEOTIDE SEQUENCE [LARGE SCALE GENOMIC DNA]</scope>
    <source>
        <strain evidence="3 10">NNSch 2386</strain>
    </source>
</reference>
<dbReference type="SUPFAM" id="SSF55729">
    <property type="entry name" value="Acyl-CoA N-acyltransferases (Nat)"/>
    <property type="match status" value="1"/>
</dbReference>
<dbReference type="PANTHER" id="PTHR13947">
    <property type="entry name" value="GNAT FAMILY N-ACETYLTRANSFERASE"/>
    <property type="match status" value="1"/>
</dbReference>
<dbReference type="EMBL" id="PZAO01000024">
    <property type="protein sequence ID" value="PTG68935.1"/>
    <property type="molecule type" value="Genomic_DNA"/>
</dbReference>
<dbReference type="GeneID" id="93654806"/>